<dbReference type="AlphaFoldDB" id="A0A6C0KL41"/>
<keyword evidence="1" id="KW-0175">Coiled coil</keyword>
<organism evidence="2">
    <name type="scientific">viral metagenome</name>
    <dbReference type="NCBI Taxonomy" id="1070528"/>
    <lineage>
        <taxon>unclassified sequences</taxon>
        <taxon>metagenomes</taxon>
        <taxon>organismal metagenomes</taxon>
    </lineage>
</organism>
<protein>
    <submittedName>
        <fullName evidence="2">Uncharacterized protein</fullName>
    </submittedName>
</protein>
<evidence type="ECO:0000256" key="1">
    <source>
        <dbReference type="SAM" id="Coils"/>
    </source>
</evidence>
<evidence type="ECO:0000313" key="2">
    <source>
        <dbReference type="EMBL" id="QHU17891.1"/>
    </source>
</evidence>
<dbReference type="EMBL" id="MN740919">
    <property type="protein sequence ID" value="QHU17891.1"/>
    <property type="molecule type" value="Genomic_DNA"/>
</dbReference>
<reference evidence="2" key="1">
    <citation type="journal article" date="2020" name="Nature">
        <title>Giant virus diversity and host interactions through global metagenomics.</title>
        <authorList>
            <person name="Schulz F."/>
            <person name="Roux S."/>
            <person name="Paez-Espino D."/>
            <person name="Jungbluth S."/>
            <person name="Walsh D.A."/>
            <person name="Denef V.J."/>
            <person name="McMahon K.D."/>
            <person name="Konstantinidis K.T."/>
            <person name="Eloe-Fadrosh E.A."/>
            <person name="Kyrpides N.C."/>
            <person name="Woyke T."/>
        </authorList>
    </citation>
    <scope>NUCLEOTIDE SEQUENCE</scope>
    <source>
        <strain evidence="2">GVMAG-S-3300012919-55</strain>
    </source>
</reference>
<accession>A0A6C0KL41</accession>
<sequence length="146" mass="17765">MSELTENVEVELNETPEQIKQEISEYDRDEIEKYIESVREELKKLDITNEELESSNSNHHIRYVESFMRIYQETIVEQAKDMEELSTQIKEYMLTKDYLHSKHDEFSELLKSEQFMNLIRKIRRIKAIKQEMYRFLEQRGIRPPSN</sequence>
<feature type="coiled-coil region" evidence="1">
    <location>
        <begin position="28"/>
        <end position="88"/>
    </location>
</feature>
<proteinExistence type="predicted"/>
<name>A0A6C0KL41_9ZZZZ</name>